<dbReference type="KEGG" id="fri:FraEuI1c_6995"/>
<dbReference type="Gene3D" id="1.10.30.50">
    <property type="match status" value="1"/>
</dbReference>
<dbReference type="Pfam" id="PF01844">
    <property type="entry name" value="HNH"/>
    <property type="match status" value="1"/>
</dbReference>
<proteinExistence type="inferred from homology"/>
<accession>E3IW34</accession>
<dbReference type="InterPro" id="IPR003615">
    <property type="entry name" value="HNH_nuc"/>
</dbReference>
<dbReference type="InParanoid" id="E3IW34"/>
<evidence type="ECO:0000259" key="3">
    <source>
        <dbReference type="SMART" id="SM00507"/>
    </source>
</evidence>
<dbReference type="EMBL" id="CP002299">
    <property type="protein sequence ID" value="ADP84962.1"/>
    <property type="molecule type" value="Genomic_DNA"/>
</dbReference>
<keyword evidence="4" id="KW-0540">Nuclease</keyword>
<dbReference type="Proteomes" id="UP000002484">
    <property type="component" value="Chromosome"/>
</dbReference>
<sequence length="488" mass="53126">MWLGVGWRAGAPARREAWGGPAIFAFRGTDPSTLGAAGRLAWSFAASPVSRKARGGPDLRVPRNGFNPRPVWLAWSFRGNAGEAGSTGRTRDLRVPRNGPRPAIGAWFGWPVPSNSARRGHGRFADRILVPRRAMLASGPTTCQALADLTAGMLDHTRLAALHQLTTCHTDGQRAVVEAAMLAGSRLASPPRWRRKIHRLVARLDPDAAAKRRRHAHTQRGIAIQSLQDGTACLTAILAAEDAQAIYDRINHIARTDAHTDLHTDGDVRPIDARRADVLTALLLGNRREHVSVELQVIAPVGTLAGLDDNPAELVGYGPIPAEVGRALAADARWRRVLTDPATGTVLDLGHRRTPTPALARLVRHQQTRCVFPGCGMPATHTDLDHTTAHSHGGRTALDNLGLLCRRHHTAKHRGGWKLHQPRPGVFTWTAPTGRTYTTDTHKNDEEGPIPGEGYRTGPTTTLNPERTSITRHPLPHQRTPSDEPCRF</sequence>
<keyword evidence="5" id="KW-1185">Reference proteome</keyword>
<organism evidence="4 5">
    <name type="scientific">Pseudofrankia inefficax (strain DSM 45817 / CECT 9037 / DDB 130130 / EuI1c)</name>
    <name type="common">Frankia inefficax</name>
    <dbReference type="NCBI Taxonomy" id="298654"/>
    <lineage>
        <taxon>Bacteria</taxon>
        <taxon>Bacillati</taxon>
        <taxon>Actinomycetota</taxon>
        <taxon>Actinomycetes</taxon>
        <taxon>Frankiales</taxon>
        <taxon>Frankiaceae</taxon>
        <taxon>Pseudofrankia</taxon>
    </lineage>
</organism>
<keyword evidence="4" id="KW-0255">Endonuclease</keyword>
<dbReference type="InterPro" id="IPR002711">
    <property type="entry name" value="HNH"/>
</dbReference>
<evidence type="ECO:0000256" key="2">
    <source>
        <dbReference type="SAM" id="MobiDB-lite"/>
    </source>
</evidence>
<feature type="region of interest" description="Disordered" evidence="2">
    <location>
        <begin position="424"/>
        <end position="488"/>
    </location>
</feature>
<feature type="compositionally biased region" description="Polar residues" evidence="2">
    <location>
        <begin position="430"/>
        <end position="439"/>
    </location>
</feature>
<gene>
    <name evidence="4" type="ordered locus">FraEuI1c_6995</name>
</gene>
<dbReference type="CDD" id="cd00085">
    <property type="entry name" value="HNHc"/>
    <property type="match status" value="1"/>
</dbReference>
<dbReference type="HOGENOM" id="CLU_558671_0_0_11"/>
<protein>
    <submittedName>
        <fullName evidence="4">HNH endonuclease</fullName>
    </submittedName>
</protein>
<comment type="similarity">
    <text evidence="1">Belongs to the Rv1128c/1148c/1588c/1702c/1945/3466 family.</text>
</comment>
<evidence type="ECO:0000313" key="5">
    <source>
        <dbReference type="Proteomes" id="UP000002484"/>
    </source>
</evidence>
<dbReference type="Pfam" id="PF02720">
    <property type="entry name" value="DUF222"/>
    <property type="match status" value="1"/>
</dbReference>
<dbReference type="GO" id="GO:0008270">
    <property type="term" value="F:zinc ion binding"/>
    <property type="evidence" value="ECO:0007669"/>
    <property type="project" value="InterPro"/>
</dbReference>
<dbReference type="GO" id="GO:0004519">
    <property type="term" value="F:endonuclease activity"/>
    <property type="evidence" value="ECO:0007669"/>
    <property type="project" value="UniProtKB-KW"/>
</dbReference>
<feature type="domain" description="HNH nuclease" evidence="3">
    <location>
        <begin position="358"/>
        <end position="410"/>
    </location>
</feature>
<dbReference type="AlphaFoldDB" id="E3IW34"/>
<name>E3IW34_PSEI1</name>
<evidence type="ECO:0000313" key="4">
    <source>
        <dbReference type="EMBL" id="ADP84962.1"/>
    </source>
</evidence>
<dbReference type="eggNOG" id="COG1403">
    <property type="taxonomic scope" value="Bacteria"/>
</dbReference>
<reference evidence="4 5" key="1">
    <citation type="submission" date="2010-10" db="EMBL/GenBank/DDBJ databases">
        <title>Complete sequence of Frankia sp. EuI1c.</title>
        <authorList>
            <consortium name="US DOE Joint Genome Institute"/>
            <person name="Lucas S."/>
            <person name="Copeland A."/>
            <person name="Lapidus A."/>
            <person name="Cheng J.-F."/>
            <person name="Bruce D."/>
            <person name="Goodwin L."/>
            <person name="Pitluck S."/>
            <person name="Chertkov O."/>
            <person name="Detter J.C."/>
            <person name="Han C."/>
            <person name="Tapia R."/>
            <person name="Land M."/>
            <person name="Hauser L."/>
            <person name="Jeffries C."/>
            <person name="Kyrpides N."/>
            <person name="Ivanova N."/>
            <person name="Mikhailova N."/>
            <person name="Beauchemin N."/>
            <person name="Sen A."/>
            <person name="Sur S.A."/>
            <person name="Gtari M."/>
            <person name="Wall L."/>
            <person name="Tisa L."/>
            <person name="Woyke T."/>
        </authorList>
    </citation>
    <scope>NUCLEOTIDE SEQUENCE [LARGE SCALE GENOMIC DNA]</scope>
    <source>
        <strain evidence="5">DSM 45817 / CECT 9037 / EuI1c</strain>
    </source>
</reference>
<evidence type="ECO:0000256" key="1">
    <source>
        <dbReference type="ARBA" id="ARBA00023450"/>
    </source>
</evidence>
<keyword evidence="4" id="KW-0378">Hydrolase</keyword>
<dbReference type="STRING" id="298654.FraEuI1c_6995"/>
<dbReference type="SMART" id="SM00507">
    <property type="entry name" value="HNHc"/>
    <property type="match status" value="1"/>
</dbReference>
<feature type="compositionally biased region" description="Polar residues" evidence="2">
    <location>
        <begin position="458"/>
        <end position="468"/>
    </location>
</feature>
<dbReference type="GO" id="GO:0003676">
    <property type="term" value="F:nucleic acid binding"/>
    <property type="evidence" value="ECO:0007669"/>
    <property type="project" value="InterPro"/>
</dbReference>
<dbReference type="InterPro" id="IPR003870">
    <property type="entry name" value="DUF222"/>
</dbReference>